<dbReference type="AlphaFoldDB" id="A0A5J5MR87"/>
<feature type="region of interest" description="Disordered" evidence="1">
    <location>
        <begin position="130"/>
        <end position="202"/>
    </location>
</feature>
<protein>
    <submittedName>
        <fullName evidence="2">Uncharacterized protein</fullName>
    </submittedName>
</protein>
<accession>A0A5J5MR87</accession>
<evidence type="ECO:0000313" key="2">
    <source>
        <dbReference type="EMBL" id="KAB0382694.1"/>
    </source>
</evidence>
<gene>
    <name evidence="2" type="ORF">FD755_004611</name>
</gene>
<sequence>LCQLFHSPLSLSSRGSLKILKSPEEQESEKRKKMQHHVVEVLETNGKSKKCNPVEAGLYNIFTYLFIYLSLFKAQKLDFGILDGGSILSTKLPEKPPTIPIEAKKEPCHSCSLLDVVGVPEKKEIPLIDPRSPAFVRKKRTPKPTQEDEDEEQPVPKIPVRRNMEIGPFSFDSKNSLTEGEENKTTAEKGGAQLLGTSFASF</sequence>
<keyword evidence="3" id="KW-1185">Reference proteome</keyword>
<proteinExistence type="predicted"/>
<feature type="non-terminal residue" evidence="2">
    <location>
        <position position="1"/>
    </location>
</feature>
<dbReference type="Proteomes" id="UP000326062">
    <property type="component" value="Chromosome 2"/>
</dbReference>
<organism evidence="2 3">
    <name type="scientific">Muntiacus reevesi</name>
    <name type="common">Reeves' muntjac</name>
    <name type="synonym">Cervus reevesi</name>
    <dbReference type="NCBI Taxonomy" id="9886"/>
    <lineage>
        <taxon>Eukaryota</taxon>
        <taxon>Metazoa</taxon>
        <taxon>Chordata</taxon>
        <taxon>Craniata</taxon>
        <taxon>Vertebrata</taxon>
        <taxon>Euteleostomi</taxon>
        <taxon>Mammalia</taxon>
        <taxon>Eutheria</taxon>
        <taxon>Laurasiatheria</taxon>
        <taxon>Artiodactyla</taxon>
        <taxon>Ruminantia</taxon>
        <taxon>Pecora</taxon>
        <taxon>Cervidae</taxon>
        <taxon>Muntiacinae</taxon>
        <taxon>Muntiacus</taxon>
    </lineage>
</organism>
<reference evidence="2 3" key="1">
    <citation type="submission" date="2019-06" db="EMBL/GenBank/DDBJ databases">
        <title>Discovery of a novel chromosome fission-fusion reversal in muntjac.</title>
        <authorList>
            <person name="Mudd A.B."/>
            <person name="Bredeson J.V."/>
            <person name="Baum R."/>
            <person name="Hockemeyer D."/>
            <person name="Rokhsar D.S."/>
        </authorList>
    </citation>
    <scope>NUCLEOTIDE SEQUENCE [LARGE SCALE GENOMIC DNA]</scope>
    <source>
        <strain evidence="2">UCam_UCB_Mr</strain>
        <tissue evidence="2">Fibroblast cell line</tissue>
    </source>
</reference>
<comment type="caution">
    <text evidence="2">The sequence shown here is derived from an EMBL/GenBank/DDBJ whole genome shotgun (WGS) entry which is preliminary data.</text>
</comment>
<evidence type="ECO:0000256" key="1">
    <source>
        <dbReference type="SAM" id="MobiDB-lite"/>
    </source>
</evidence>
<dbReference type="EMBL" id="VCEB01000002">
    <property type="protein sequence ID" value="KAB0382694.1"/>
    <property type="molecule type" value="Genomic_DNA"/>
</dbReference>
<evidence type="ECO:0000313" key="3">
    <source>
        <dbReference type="Proteomes" id="UP000326062"/>
    </source>
</evidence>
<name>A0A5J5MR87_MUNRE</name>